<dbReference type="Gene3D" id="2.40.50.140">
    <property type="entry name" value="Nucleic acid-binding proteins"/>
    <property type="match status" value="1"/>
</dbReference>
<comment type="caution">
    <text evidence="11">The sequence shown here is derived from an EMBL/GenBank/DDBJ whole genome shotgun (WGS) entry which is preliminary data.</text>
</comment>
<comment type="similarity">
    <text evidence="1">Belongs to the class-II aminoacyl-tRNA synthetase family.</text>
</comment>
<dbReference type="PROSITE" id="PS50862">
    <property type="entry name" value="AA_TRNA_LIGASE_II"/>
    <property type="match status" value="1"/>
</dbReference>
<keyword evidence="3" id="KW-0436">Ligase</keyword>
<evidence type="ECO:0000256" key="2">
    <source>
        <dbReference type="ARBA" id="ARBA00013166"/>
    </source>
</evidence>
<dbReference type="InterPro" id="IPR002313">
    <property type="entry name" value="Lys-tRNA-ligase_II"/>
</dbReference>
<dbReference type="NCBIfam" id="TIGR00499">
    <property type="entry name" value="lysS_bact"/>
    <property type="match status" value="1"/>
</dbReference>
<evidence type="ECO:0000256" key="6">
    <source>
        <dbReference type="ARBA" id="ARBA00022840"/>
    </source>
</evidence>
<dbReference type="FunFam" id="2.40.50.140:FF:000024">
    <property type="entry name" value="Lysine--tRNA ligase"/>
    <property type="match status" value="1"/>
</dbReference>
<keyword evidence="6" id="KW-0067">ATP-binding</keyword>
<evidence type="ECO:0000256" key="3">
    <source>
        <dbReference type="ARBA" id="ARBA00022598"/>
    </source>
</evidence>
<organism evidence="11">
    <name type="scientific">freshwater metagenome</name>
    <dbReference type="NCBI Taxonomy" id="449393"/>
    <lineage>
        <taxon>unclassified sequences</taxon>
        <taxon>metagenomes</taxon>
        <taxon>ecological metagenomes</taxon>
    </lineage>
</organism>
<dbReference type="InterPro" id="IPR044136">
    <property type="entry name" value="Lys-tRNA-ligase_II_N"/>
</dbReference>
<dbReference type="CDD" id="cd04322">
    <property type="entry name" value="LysRS_N"/>
    <property type="match status" value="1"/>
</dbReference>
<dbReference type="EC" id="6.1.1.6" evidence="2"/>
<dbReference type="GO" id="GO:0005524">
    <property type="term" value="F:ATP binding"/>
    <property type="evidence" value="ECO:0007669"/>
    <property type="project" value="UniProtKB-KW"/>
</dbReference>
<dbReference type="GO" id="GO:0006430">
    <property type="term" value="P:lysyl-tRNA aminoacylation"/>
    <property type="evidence" value="ECO:0007669"/>
    <property type="project" value="InterPro"/>
</dbReference>
<dbReference type="PANTHER" id="PTHR42918:SF15">
    <property type="entry name" value="LYSINE--TRNA LIGASE, CHLOROPLASTIC_MITOCHONDRIAL"/>
    <property type="match status" value="1"/>
</dbReference>
<sequence>MSTQPPVPAEDDLPEQLRIRREKRANLLDRGVEPYPVGVARTHTLAVIREKYKNLETDTATGDQASLAGRIIFKRDTGKLCFATLREGDGTELQAMLSLDKVGQEQLDAWKSDVDLGDIVSVTGEIITSKRGELSILADTWQLASKSLRPLPNDHKPMSEETRVRMRYVDLIVRSEARTVARLRPQVMRSLRETFTNEEFIEVETPMLQVMHGGAAARPFKTFSNAYDIDLFLRIAPELFLKRCVAGGLERVFEINRNFRNEGADSSHSPEFAMIETYQAFGDWRTIADLTRSLIQNAAMAVSGSHVVTHMNGRQADLGGQWREISLYDAISEGVGESVTALTPIEELKKYATKLGIKVDPKWVTGKLAEEIFEHVAHDKLIEPTFVMGYPVDTSPLVRAHREIPGVAEKWDLYVDGFELATGYSELIDPVIQRERLTEQAALGANGDLEAMQIDEDFLRAMEFGMPPMGGMGMGVDRLLMALTGLGIRETILFPLVKPESD</sequence>
<evidence type="ECO:0000313" key="11">
    <source>
        <dbReference type="EMBL" id="KGA18613.1"/>
    </source>
</evidence>
<dbReference type="GO" id="GO:0046872">
    <property type="term" value="F:metal ion binding"/>
    <property type="evidence" value="ECO:0007669"/>
    <property type="project" value="UniProtKB-KW"/>
</dbReference>
<name>A0A094SJH6_9ZZZZ</name>
<dbReference type="GO" id="GO:0000049">
    <property type="term" value="F:tRNA binding"/>
    <property type="evidence" value="ECO:0007669"/>
    <property type="project" value="TreeGrafter"/>
</dbReference>
<dbReference type="GO" id="GO:0004824">
    <property type="term" value="F:lysine-tRNA ligase activity"/>
    <property type="evidence" value="ECO:0007669"/>
    <property type="project" value="UniProtKB-EC"/>
</dbReference>
<dbReference type="EMBL" id="JNSK01000022">
    <property type="protein sequence ID" value="KGA18613.1"/>
    <property type="molecule type" value="Genomic_DNA"/>
</dbReference>
<dbReference type="InterPro" id="IPR004365">
    <property type="entry name" value="NA-bd_OB_tRNA"/>
</dbReference>
<dbReference type="PANTHER" id="PTHR42918">
    <property type="entry name" value="LYSYL-TRNA SYNTHETASE"/>
    <property type="match status" value="1"/>
</dbReference>
<dbReference type="InterPro" id="IPR045864">
    <property type="entry name" value="aa-tRNA-synth_II/BPL/LPL"/>
</dbReference>
<evidence type="ECO:0000256" key="5">
    <source>
        <dbReference type="ARBA" id="ARBA00022741"/>
    </source>
</evidence>
<dbReference type="AlphaFoldDB" id="A0A094SJH6"/>
<dbReference type="Gene3D" id="3.30.930.10">
    <property type="entry name" value="Bira Bifunctional Protein, Domain 2"/>
    <property type="match status" value="1"/>
</dbReference>
<accession>A0A094SJH6</accession>
<keyword evidence="4" id="KW-0479">Metal-binding</keyword>
<dbReference type="Pfam" id="PF00152">
    <property type="entry name" value="tRNA-synt_2"/>
    <property type="match status" value="1"/>
</dbReference>
<evidence type="ECO:0000259" key="10">
    <source>
        <dbReference type="PROSITE" id="PS50862"/>
    </source>
</evidence>
<dbReference type="PRINTS" id="PR00982">
    <property type="entry name" value="TRNASYNTHLYS"/>
</dbReference>
<reference evidence="11" key="1">
    <citation type="submission" date="2014-05" db="EMBL/GenBank/DDBJ databases">
        <title>Key roles for freshwater Actinobacteria revealed by deep metagenomic sequencing.</title>
        <authorList>
            <person name="Ghai R."/>
            <person name="Mizuno C.M."/>
            <person name="Picazo A."/>
            <person name="Camacho A."/>
            <person name="Rodriguez-Valera F."/>
        </authorList>
    </citation>
    <scope>NUCLEOTIDE SEQUENCE</scope>
</reference>
<comment type="catalytic activity">
    <reaction evidence="9">
        <text>tRNA(Lys) + L-lysine + ATP = L-lysyl-tRNA(Lys) + AMP + diphosphate</text>
        <dbReference type="Rhea" id="RHEA:20792"/>
        <dbReference type="Rhea" id="RHEA-COMP:9696"/>
        <dbReference type="Rhea" id="RHEA-COMP:9697"/>
        <dbReference type="ChEBI" id="CHEBI:30616"/>
        <dbReference type="ChEBI" id="CHEBI:32551"/>
        <dbReference type="ChEBI" id="CHEBI:33019"/>
        <dbReference type="ChEBI" id="CHEBI:78442"/>
        <dbReference type="ChEBI" id="CHEBI:78529"/>
        <dbReference type="ChEBI" id="CHEBI:456215"/>
        <dbReference type="EC" id="6.1.1.6"/>
    </reaction>
</comment>
<proteinExistence type="inferred from homology"/>
<dbReference type="GO" id="GO:0005829">
    <property type="term" value="C:cytosol"/>
    <property type="evidence" value="ECO:0007669"/>
    <property type="project" value="TreeGrafter"/>
</dbReference>
<evidence type="ECO:0000256" key="7">
    <source>
        <dbReference type="ARBA" id="ARBA00022917"/>
    </source>
</evidence>
<evidence type="ECO:0000256" key="4">
    <source>
        <dbReference type="ARBA" id="ARBA00022723"/>
    </source>
</evidence>
<dbReference type="InterPro" id="IPR004364">
    <property type="entry name" value="Aa-tRNA-synt_II"/>
</dbReference>
<dbReference type="SUPFAM" id="SSF50249">
    <property type="entry name" value="Nucleic acid-binding proteins"/>
    <property type="match status" value="1"/>
</dbReference>
<feature type="domain" description="Aminoacyl-transfer RNA synthetases class-II family profile" evidence="10">
    <location>
        <begin position="182"/>
        <end position="499"/>
    </location>
</feature>
<dbReference type="InterPro" id="IPR006195">
    <property type="entry name" value="aa-tRNA-synth_II"/>
</dbReference>
<keyword evidence="8 11" id="KW-0030">Aminoacyl-tRNA synthetase</keyword>
<dbReference type="NCBIfam" id="NF001756">
    <property type="entry name" value="PRK00484.1"/>
    <property type="match status" value="1"/>
</dbReference>
<dbReference type="Pfam" id="PF01336">
    <property type="entry name" value="tRNA_anti-codon"/>
    <property type="match status" value="1"/>
</dbReference>
<evidence type="ECO:0000256" key="9">
    <source>
        <dbReference type="ARBA" id="ARBA00048573"/>
    </source>
</evidence>
<dbReference type="InterPro" id="IPR012340">
    <property type="entry name" value="NA-bd_OB-fold"/>
</dbReference>
<evidence type="ECO:0000256" key="1">
    <source>
        <dbReference type="ARBA" id="ARBA00008226"/>
    </source>
</evidence>
<dbReference type="InterPro" id="IPR018149">
    <property type="entry name" value="Lys-tRNA-synth_II_C"/>
</dbReference>
<evidence type="ECO:0000256" key="8">
    <source>
        <dbReference type="ARBA" id="ARBA00023146"/>
    </source>
</evidence>
<gene>
    <name evidence="11" type="ORF">GM50_8080</name>
</gene>
<dbReference type="SUPFAM" id="SSF55681">
    <property type="entry name" value="Class II aaRS and biotin synthetases"/>
    <property type="match status" value="1"/>
</dbReference>
<keyword evidence="7" id="KW-0648">Protein biosynthesis</keyword>
<dbReference type="HAMAP" id="MF_00252">
    <property type="entry name" value="Lys_tRNA_synth_class2"/>
    <property type="match status" value="1"/>
</dbReference>
<keyword evidence="5" id="KW-0547">Nucleotide-binding</keyword>
<protein>
    <recommendedName>
        <fullName evidence="2">lysine--tRNA ligase</fullName>
        <ecNumber evidence="2">6.1.1.6</ecNumber>
    </recommendedName>
</protein>